<dbReference type="InterPro" id="IPR039693">
    <property type="entry name" value="Rtr1/RPAP2"/>
</dbReference>
<evidence type="ECO:0000259" key="14">
    <source>
        <dbReference type="PROSITE" id="PS51479"/>
    </source>
</evidence>
<keyword evidence="7 12" id="KW-0904">Protein phosphatase</keyword>
<evidence type="ECO:0000256" key="3">
    <source>
        <dbReference type="ARBA" id="ARBA00022723"/>
    </source>
</evidence>
<keyword evidence="16" id="KW-1185">Reference proteome</keyword>
<evidence type="ECO:0000256" key="8">
    <source>
        <dbReference type="ARBA" id="ARBA00023242"/>
    </source>
</evidence>
<dbReference type="Gene3D" id="1.25.40.820">
    <property type="match status" value="1"/>
</dbReference>
<comment type="similarity">
    <text evidence="2 11 12">Belongs to the RPAP2 family.</text>
</comment>
<dbReference type="Pfam" id="PF04181">
    <property type="entry name" value="RPAP2_Rtr1"/>
    <property type="match status" value="1"/>
</dbReference>
<keyword evidence="6 12" id="KW-0862">Zinc</keyword>
<feature type="region of interest" description="Disordered" evidence="13">
    <location>
        <begin position="292"/>
        <end position="333"/>
    </location>
</feature>
<keyword evidence="8 12" id="KW-0539">Nucleus</keyword>
<dbReference type="GO" id="GO:0008270">
    <property type="term" value="F:zinc ion binding"/>
    <property type="evidence" value="ECO:0007669"/>
    <property type="project" value="UniProtKB-KW"/>
</dbReference>
<comment type="catalytic activity">
    <reaction evidence="9 12">
        <text>O-phospho-L-seryl-[protein] + H2O = L-seryl-[protein] + phosphate</text>
        <dbReference type="Rhea" id="RHEA:20629"/>
        <dbReference type="Rhea" id="RHEA-COMP:9863"/>
        <dbReference type="Rhea" id="RHEA-COMP:11604"/>
        <dbReference type="ChEBI" id="CHEBI:15377"/>
        <dbReference type="ChEBI" id="CHEBI:29999"/>
        <dbReference type="ChEBI" id="CHEBI:43474"/>
        <dbReference type="ChEBI" id="CHEBI:83421"/>
        <dbReference type="EC" id="3.1.3.16"/>
    </reaction>
</comment>
<organism evidence="15 16">
    <name type="scientific">Cutaneotrichosporon spelunceum</name>
    <dbReference type="NCBI Taxonomy" id="1672016"/>
    <lineage>
        <taxon>Eukaryota</taxon>
        <taxon>Fungi</taxon>
        <taxon>Dikarya</taxon>
        <taxon>Basidiomycota</taxon>
        <taxon>Agaricomycotina</taxon>
        <taxon>Tremellomycetes</taxon>
        <taxon>Trichosporonales</taxon>
        <taxon>Trichosporonaceae</taxon>
        <taxon>Cutaneotrichosporon</taxon>
    </lineage>
</organism>
<dbReference type="GO" id="GO:0043175">
    <property type="term" value="F:RNA polymerase core enzyme binding"/>
    <property type="evidence" value="ECO:0007669"/>
    <property type="project" value="UniProtKB-UniRule"/>
</dbReference>
<evidence type="ECO:0000256" key="11">
    <source>
        <dbReference type="PROSITE-ProRule" id="PRU00812"/>
    </source>
</evidence>
<feature type="domain" description="RTR1-type" evidence="14">
    <location>
        <begin position="110"/>
        <end position="197"/>
    </location>
</feature>
<evidence type="ECO:0000256" key="12">
    <source>
        <dbReference type="RuleBase" id="RU367080"/>
    </source>
</evidence>
<feature type="compositionally biased region" description="Low complexity" evidence="13">
    <location>
        <begin position="10"/>
        <end position="38"/>
    </location>
</feature>
<evidence type="ECO:0000256" key="1">
    <source>
        <dbReference type="ARBA" id="ARBA00004123"/>
    </source>
</evidence>
<comment type="function">
    <text evidence="12">Putative RNA polymerase II subunit B1 C-terminal domain (CTD) phosphatase involved in RNA polymerase II transcription regulation.</text>
</comment>
<gene>
    <name evidence="15" type="ORF">CspeluHIS016_0702290</name>
</gene>
<dbReference type="Proteomes" id="UP001222932">
    <property type="component" value="Unassembled WGS sequence"/>
</dbReference>
<evidence type="ECO:0000313" key="16">
    <source>
        <dbReference type="Proteomes" id="UP001222932"/>
    </source>
</evidence>
<evidence type="ECO:0000256" key="2">
    <source>
        <dbReference type="ARBA" id="ARBA00005676"/>
    </source>
</evidence>
<reference evidence="15" key="2">
    <citation type="submission" date="2023-06" db="EMBL/GenBank/DDBJ databases">
        <authorList>
            <person name="Kobayashi Y."/>
            <person name="Kayamori A."/>
            <person name="Aoki K."/>
            <person name="Shiwa Y."/>
            <person name="Fujita N."/>
            <person name="Sugita T."/>
            <person name="Iwasaki W."/>
            <person name="Tanaka N."/>
            <person name="Takashima M."/>
        </authorList>
    </citation>
    <scope>NUCLEOTIDE SEQUENCE</scope>
    <source>
        <strain evidence="15">HIS016</strain>
    </source>
</reference>
<comment type="subcellular location">
    <subcellularLocation>
        <location evidence="1 12">Nucleus</location>
    </subcellularLocation>
</comment>
<protein>
    <recommendedName>
        <fullName evidence="12">RNA polymerase II subunit B1 CTD phosphatase RPAP2 homolog</fullName>
        <ecNumber evidence="12">3.1.3.16</ecNumber>
    </recommendedName>
</protein>
<evidence type="ECO:0000256" key="5">
    <source>
        <dbReference type="ARBA" id="ARBA00022801"/>
    </source>
</evidence>
<keyword evidence="4 12" id="KW-0863">Zinc-finger</keyword>
<keyword evidence="5 12" id="KW-0378">Hydrolase</keyword>
<reference evidence="15" key="1">
    <citation type="journal article" date="2023" name="BMC Genomics">
        <title>Chromosome-level genome assemblies of Cutaneotrichosporon spp. (Trichosporonales, Basidiomycota) reveal imbalanced evolution between nucleotide sequences and chromosome synteny.</title>
        <authorList>
            <person name="Kobayashi Y."/>
            <person name="Kayamori A."/>
            <person name="Aoki K."/>
            <person name="Shiwa Y."/>
            <person name="Matsutani M."/>
            <person name="Fujita N."/>
            <person name="Sugita T."/>
            <person name="Iwasaki W."/>
            <person name="Tanaka N."/>
            <person name="Takashima M."/>
        </authorList>
    </citation>
    <scope>NUCLEOTIDE SEQUENCE</scope>
    <source>
        <strain evidence="15">HIS016</strain>
    </source>
</reference>
<sequence>MAVPPGAMAPRLRPQQQSAQSQSQPQPRPQPRSQSQPRTHSTTPAQSTPQLSRTLKQPMTLRVAETAMAGAGDKAELRRAFENRIQTARRADKWADRVMEEVLDRETLVKALSYLYRTTYLEAQHERHLNSLCAYPTCPRPPAAPYRSGKRFVVSTTAHTITERDGNDDQAFCSRKCATRSAYILQQLGNAAPWLGPGNTVELLEDAEERGDVVWTKNGVLSWVKKEGVGKGGGKEEDKDKDKDDKEKGDKEDNDNNDKDTLSLLAGLSIVERATPTTPPVPPGTLRLPVEPGAPVAMSGTGELAGLPLPLPGGEVRPSPMFSKGLTPAPAPATSVRRATSSLLSTEHAGLAASVLSASRKMTVVESDESEAEEEWAKAMGWGSGPEVDALFAVAAESRRLQETESPAAESSK</sequence>
<dbReference type="InterPro" id="IPR038534">
    <property type="entry name" value="Rtr1/RPAP2_sf"/>
</dbReference>
<dbReference type="EC" id="3.1.3.16" evidence="12"/>
<dbReference type="AlphaFoldDB" id="A0AAD3YEN9"/>
<dbReference type="EMBL" id="BTCM01000007">
    <property type="protein sequence ID" value="GMK59214.1"/>
    <property type="molecule type" value="Genomic_DNA"/>
</dbReference>
<feature type="region of interest" description="Disordered" evidence="13">
    <location>
        <begin position="1"/>
        <end position="56"/>
    </location>
</feature>
<dbReference type="GO" id="GO:0005634">
    <property type="term" value="C:nucleus"/>
    <property type="evidence" value="ECO:0007669"/>
    <property type="project" value="UniProtKB-SubCell"/>
</dbReference>
<evidence type="ECO:0000256" key="7">
    <source>
        <dbReference type="ARBA" id="ARBA00022912"/>
    </source>
</evidence>
<evidence type="ECO:0000256" key="4">
    <source>
        <dbReference type="ARBA" id="ARBA00022771"/>
    </source>
</evidence>
<dbReference type="GO" id="GO:0005737">
    <property type="term" value="C:cytoplasm"/>
    <property type="evidence" value="ECO:0007669"/>
    <property type="project" value="TreeGrafter"/>
</dbReference>
<dbReference type="PANTHER" id="PTHR14732:SF0">
    <property type="entry name" value="RNA POLYMERASE II SUBUNIT B1 CTD PHOSPHATASE RPAP2-RELATED"/>
    <property type="match status" value="1"/>
</dbReference>
<proteinExistence type="inferred from homology"/>
<evidence type="ECO:0000256" key="10">
    <source>
        <dbReference type="ARBA" id="ARBA00048336"/>
    </source>
</evidence>
<feature type="compositionally biased region" description="Polar residues" evidence="13">
    <location>
        <begin position="39"/>
        <end position="56"/>
    </location>
</feature>
<dbReference type="PANTHER" id="PTHR14732">
    <property type="entry name" value="RNA POLYMERASE II SUBUNIT B1 CTD PHOSPHATASE RPAP2-RELATED"/>
    <property type="match status" value="1"/>
</dbReference>
<name>A0AAD3YEN9_9TREE</name>
<comment type="caution">
    <text evidence="15">The sequence shown here is derived from an EMBL/GenBank/DDBJ whole genome shotgun (WGS) entry which is preliminary data.</text>
</comment>
<feature type="region of interest" description="Disordered" evidence="13">
    <location>
        <begin position="226"/>
        <end position="261"/>
    </location>
</feature>
<dbReference type="InterPro" id="IPR007308">
    <property type="entry name" value="Rtr1/RPAP2_dom"/>
</dbReference>
<accession>A0AAD3YEN9</accession>
<keyword evidence="3 12" id="KW-0479">Metal-binding</keyword>
<dbReference type="GO" id="GO:0008420">
    <property type="term" value="F:RNA polymerase II CTD heptapeptide repeat phosphatase activity"/>
    <property type="evidence" value="ECO:0007669"/>
    <property type="project" value="UniProtKB-UniRule"/>
</dbReference>
<evidence type="ECO:0000256" key="9">
    <source>
        <dbReference type="ARBA" id="ARBA00047761"/>
    </source>
</evidence>
<evidence type="ECO:0000256" key="6">
    <source>
        <dbReference type="ARBA" id="ARBA00022833"/>
    </source>
</evidence>
<comment type="catalytic activity">
    <reaction evidence="10 12">
        <text>O-phospho-L-threonyl-[protein] + H2O = L-threonyl-[protein] + phosphate</text>
        <dbReference type="Rhea" id="RHEA:47004"/>
        <dbReference type="Rhea" id="RHEA-COMP:11060"/>
        <dbReference type="Rhea" id="RHEA-COMP:11605"/>
        <dbReference type="ChEBI" id="CHEBI:15377"/>
        <dbReference type="ChEBI" id="CHEBI:30013"/>
        <dbReference type="ChEBI" id="CHEBI:43474"/>
        <dbReference type="ChEBI" id="CHEBI:61977"/>
        <dbReference type="EC" id="3.1.3.16"/>
    </reaction>
</comment>
<evidence type="ECO:0000256" key="13">
    <source>
        <dbReference type="SAM" id="MobiDB-lite"/>
    </source>
</evidence>
<dbReference type="PROSITE" id="PS51479">
    <property type="entry name" value="ZF_RTR1"/>
    <property type="match status" value="1"/>
</dbReference>
<evidence type="ECO:0000313" key="15">
    <source>
        <dbReference type="EMBL" id="GMK59214.1"/>
    </source>
</evidence>